<evidence type="ECO:0000313" key="2">
    <source>
        <dbReference type="EMBL" id="QHT03127.1"/>
    </source>
</evidence>
<proteinExistence type="predicted"/>
<sequence length="226" mass="27844">MWYYNYYIACLLLAIVFYLISTKNVNVLISIIIIFIIGYFYFNKINQYNDINKSNKANIIKNLNIDINDRKFISDDIYYLKKIPNKILYLDKDETLLNIILNIRFVKQYDYEKYTNLINYFEKFYKIYIFILADRYDIKQFFTIFISLRNAIIKEMYSMYIILPQKMKYNFGFDSFEELNKSIKNFIIYSRKMITILERFGYYEKKVYYLEDTKIKPYDYNNSEIY</sequence>
<accession>A0A6C0CFR5</accession>
<dbReference type="AlphaFoldDB" id="A0A6C0CFR5"/>
<keyword evidence="1" id="KW-0472">Membrane</keyword>
<keyword evidence="1" id="KW-0812">Transmembrane</keyword>
<feature type="transmembrane region" description="Helical" evidence="1">
    <location>
        <begin position="6"/>
        <end position="21"/>
    </location>
</feature>
<feature type="transmembrane region" description="Helical" evidence="1">
    <location>
        <begin position="26"/>
        <end position="42"/>
    </location>
</feature>
<dbReference type="EMBL" id="MN739405">
    <property type="protein sequence ID" value="QHT03127.1"/>
    <property type="molecule type" value="Genomic_DNA"/>
</dbReference>
<organism evidence="2">
    <name type="scientific">viral metagenome</name>
    <dbReference type="NCBI Taxonomy" id="1070528"/>
    <lineage>
        <taxon>unclassified sequences</taxon>
        <taxon>metagenomes</taxon>
        <taxon>organismal metagenomes</taxon>
    </lineage>
</organism>
<keyword evidence="1" id="KW-1133">Transmembrane helix</keyword>
<protein>
    <submittedName>
        <fullName evidence="2">Uncharacterized protein</fullName>
    </submittedName>
</protein>
<name>A0A6C0CFR5_9ZZZZ</name>
<reference evidence="2" key="1">
    <citation type="journal article" date="2020" name="Nature">
        <title>Giant virus diversity and host interactions through global metagenomics.</title>
        <authorList>
            <person name="Schulz F."/>
            <person name="Roux S."/>
            <person name="Paez-Espino D."/>
            <person name="Jungbluth S."/>
            <person name="Walsh D.A."/>
            <person name="Denef V.J."/>
            <person name="McMahon K.D."/>
            <person name="Konstantinidis K.T."/>
            <person name="Eloe-Fadrosh E.A."/>
            <person name="Kyrpides N.C."/>
            <person name="Woyke T."/>
        </authorList>
    </citation>
    <scope>NUCLEOTIDE SEQUENCE</scope>
    <source>
        <strain evidence="2">GVMAG-M-3300020727-4</strain>
    </source>
</reference>
<evidence type="ECO:0000256" key="1">
    <source>
        <dbReference type="SAM" id="Phobius"/>
    </source>
</evidence>